<dbReference type="Proteomes" id="UP001497522">
    <property type="component" value="Chromosome 9"/>
</dbReference>
<dbReference type="PANTHER" id="PTHR37752:SF1">
    <property type="entry name" value="OS02G0610700 PROTEIN"/>
    <property type="match status" value="1"/>
</dbReference>
<feature type="signal peptide" evidence="2">
    <location>
        <begin position="1"/>
        <end position="17"/>
    </location>
</feature>
<dbReference type="EMBL" id="OZ023710">
    <property type="protein sequence ID" value="CAK9882456.1"/>
    <property type="molecule type" value="Genomic_DNA"/>
</dbReference>
<feature type="chain" id="PRO_5046533660" description="One-helix protein" evidence="2">
    <location>
        <begin position="18"/>
        <end position="224"/>
    </location>
</feature>
<protein>
    <recommendedName>
        <fullName evidence="5">One-helix protein</fullName>
    </recommendedName>
</protein>
<feature type="compositionally biased region" description="Pro residues" evidence="1">
    <location>
        <begin position="100"/>
        <end position="112"/>
    </location>
</feature>
<feature type="compositionally biased region" description="Low complexity" evidence="1">
    <location>
        <begin position="84"/>
        <end position="99"/>
    </location>
</feature>
<name>A0ABP1C0T0_9BRYO</name>
<organism evidence="3 4">
    <name type="scientific">Sphagnum jensenii</name>
    <dbReference type="NCBI Taxonomy" id="128206"/>
    <lineage>
        <taxon>Eukaryota</taxon>
        <taxon>Viridiplantae</taxon>
        <taxon>Streptophyta</taxon>
        <taxon>Embryophyta</taxon>
        <taxon>Bryophyta</taxon>
        <taxon>Sphagnophytina</taxon>
        <taxon>Sphagnopsida</taxon>
        <taxon>Sphagnales</taxon>
        <taxon>Sphagnaceae</taxon>
        <taxon>Sphagnum</taxon>
    </lineage>
</organism>
<reference evidence="3" key="1">
    <citation type="submission" date="2024-03" db="EMBL/GenBank/DDBJ databases">
        <authorList>
            <consortium name="ELIXIR-Norway"/>
            <consortium name="Elixir Norway"/>
        </authorList>
    </citation>
    <scope>NUCLEOTIDE SEQUENCE</scope>
</reference>
<sequence length="224" mass="23518">MATALVFPSLLLSSSSSSCCSSSSCSSTALFCQAVVCDKQDVRSHNNNSTTKRGRRNSSSSSNSRSLTSLAIRSSKAEGPLRRPSAPAAPSVTTSDPSFSPAPPPPSPPTPTPTASAPSSSPPSSSSSAPAAAAASSSKLSSSVSIEYQRQRAKEMQEYFLDKKFEEQIRAGRLFGWTRKNEIGNGRWAMFGIAVGLLTEYATGSSFVEQLKIIISNLGIADLD</sequence>
<evidence type="ECO:0008006" key="5">
    <source>
        <dbReference type="Google" id="ProtNLM"/>
    </source>
</evidence>
<evidence type="ECO:0000313" key="3">
    <source>
        <dbReference type="EMBL" id="CAK9882456.1"/>
    </source>
</evidence>
<keyword evidence="2" id="KW-0732">Signal</keyword>
<proteinExistence type="predicted"/>
<dbReference type="Gene3D" id="1.10.3460.10">
    <property type="entry name" value="Chlorophyll a/b binding protein domain"/>
    <property type="match status" value="1"/>
</dbReference>
<gene>
    <name evidence="3" type="ORF">CSSPJE1EN2_LOCUS23729</name>
</gene>
<dbReference type="PANTHER" id="PTHR37752">
    <property type="entry name" value="OS02G0610700 PROTEIN"/>
    <property type="match status" value="1"/>
</dbReference>
<accession>A0ABP1C0T0</accession>
<feature type="region of interest" description="Disordered" evidence="1">
    <location>
        <begin position="44"/>
        <end position="136"/>
    </location>
</feature>
<feature type="compositionally biased region" description="Low complexity" evidence="1">
    <location>
        <begin position="46"/>
        <end position="69"/>
    </location>
</feature>
<evidence type="ECO:0000256" key="1">
    <source>
        <dbReference type="SAM" id="MobiDB-lite"/>
    </source>
</evidence>
<feature type="compositionally biased region" description="Low complexity" evidence="1">
    <location>
        <begin position="113"/>
        <end position="136"/>
    </location>
</feature>
<evidence type="ECO:0000256" key="2">
    <source>
        <dbReference type="SAM" id="SignalP"/>
    </source>
</evidence>
<dbReference type="InterPro" id="IPR053091">
    <property type="entry name" value="PSII_Assembly/Photoprotect-Rel"/>
</dbReference>
<evidence type="ECO:0000313" key="4">
    <source>
        <dbReference type="Proteomes" id="UP001497522"/>
    </source>
</evidence>
<keyword evidence="4" id="KW-1185">Reference proteome</keyword>
<dbReference type="SUPFAM" id="SSF103511">
    <property type="entry name" value="Chlorophyll a-b binding protein"/>
    <property type="match status" value="1"/>
</dbReference>